<feature type="compositionally biased region" description="Basic and acidic residues" evidence="1">
    <location>
        <begin position="218"/>
        <end position="232"/>
    </location>
</feature>
<dbReference type="AlphaFoldDB" id="H8GET1"/>
<sequence>MSVFGQVWVFSAVAFVLGAFLAWLFLVRPAQKRIGELQRRLALTEGASRPGTAQRTRVAPPVRATDGADDKGREPATPPTRHFEPAPDPSEPTREATEHLAAGPSWPERDSLQGRTPKSEIDDLDEDFARFDELDDSLDDGVEGSAGGLLNDPTTRAVDEPTRIQSARGGALDVEPPPGTPDDADSGRGGRGGGSLFEPAPLDEPEDTPPAYAFGDRLAGDDTPVEHEEPVERTTMLPKRQPGRTQMESFEPVKPSQPSMRSVDRRDPGPQPGRGGSLFEPTVAPSTAAPSARDTSAPGLPPGPFGPGSAMPKPGGGRPSGDFPVKASVTTLRYCTEDSPDYPRMVAEVWFRSPADAERVGFRPLPPSES</sequence>
<dbReference type="Proteomes" id="UP000004705">
    <property type="component" value="Chromosome"/>
</dbReference>
<feature type="compositionally biased region" description="Low complexity" evidence="1">
    <location>
        <begin position="281"/>
        <end position="292"/>
    </location>
</feature>
<feature type="transmembrane region" description="Helical" evidence="2">
    <location>
        <begin position="6"/>
        <end position="27"/>
    </location>
</feature>
<dbReference type="HOGENOM" id="CLU_626483_0_0_11"/>
<feature type="region of interest" description="Disordered" evidence="1">
    <location>
        <begin position="136"/>
        <end position="325"/>
    </location>
</feature>
<evidence type="ECO:0000256" key="1">
    <source>
        <dbReference type="SAM" id="MobiDB-lite"/>
    </source>
</evidence>
<name>H8GET1_9PSEU</name>
<organism evidence="3 4">
    <name type="scientific">Saccharomonospora azurea NA-128</name>
    <dbReference type="NCBI Taxonomy" id="882081"/>
    <lineage>
        <taxon>Bacteria</taxon>
        <taxon>Bacillati</taxon>
        <taxon>Actinomycetota</taxon>
        <taxon>Actinomycetes</taxon>
        <taxon>Pseudonocardiales</taxon>
        <taxon>Pseudonocardiaceae</taxon>
        <taxon>Saccharomonospora</taxon>
    </lineage>
</organism>
<dbReference type="EMBL" id="CM001466">
    <property type="protein sequence ID" value="EHY89992.1"/>
    <property type="molecule type" value="Genomic_DNA"/>
</dbReference>
<keyword evidence="4" id="KW-1185">Reference proteome</keyword>
<evidence type="ECO:0000256" key="2">
    <source>
        <dbReference type="SAM" id="Phobius"/>
    </source>
</evidence>
<keyword evidence="2" id="KW-1133">Transmembrane helix</keyword>
<evidence type="ECO:0000313" key="4">
    <source>
        <dbReference type="Proteomes" id="UP000004705"/>
    </source>
</evidence>
<keyword evidence="2" id="KW-0812">Transmembrane</keyword>
<proteinExistence type="predicted"/>
<dbReference type="RefSeq" id="WP_005443104.1">
    <property type="nucleotide sequence ID" value="NZ_CM001466.1"/>
</dbReference>
<reference evidence="3 4" key="1">
    <citation type="journal article" date="2012" name="Stand. Genomic Sci.">
        <title>Genome sequence of the soil bacterium Saccharomonospora azurea type strain (NA-128(T)).</title>
        <authorList>
            <person name="Klenk H.P."/>
            <person name="Held B."/>
            <person name="Lucas S."/>
            <person name="Lapidus A."/>
            <person name="Copeland A."/>
            <person name="Hammon N."/>
            <person name="Pitluck S."/>
            <person name="Goodwin L.A."/>
            <person name="Han C."/>
            <person name="Tapia R."/>
            <person name="Brambilla E.M."/>
            <person name="Potter G."/>
            <person name="Land M."/>
            <person name="Ivanova N."/>
            <person name="Rohde M."/>
            <person name="Goker M."/>
            <person name="Detter J.C."/>
            <person name="Kyrpides N.C."/>
            <person name="Woyke T."/>
        </authorList>
    </citation>
    <scope>NUCLEOTIDE SEQUENCE [LARGE SCALE GENOMIC DNA]</scope>
    <source>
        <strain evidence="3 4">NA-128</strain>
    </source>
</reference>
<gene>
    <name evidence="3" type="ORF">SacazDRAFT_03110</name>
</gene>
<keyword evidence="2" id="KW-0472">Membrane</keyword>
<evidence type="ECO:0000313" key="3">
    <source>
        <dbReference type="EMBL" id="EHY89992.1"/>
    </source>
</evidence>
<feature type="compositionally biased region" description="Basic and acidic residues" evidence="1">
    <location>
        <begin position="81"/>
        <end position="98"/>
    </location>
</feature>
<accession>H8GET1</accession>
<feature type="compositionally biased region" description="Basic and acidic residues" evidence="1">
    <location>
        <begin position="107"/>
        <end position="123"/>
    </location>
</feature>
<protein>
    <submittedName>
        <fullName evidence="3">Uncharacterized protein</fullName>
    </submittedName>
</protein>
<dbReference type="OrthoDB" id="3700401at2"/>
<feature type="region of interest" description="Disordered" evidence="1">
    <location>
        <begin position="45"/>
        <end position="123"/>
    </location>
</feature>